<proteinExistence type="predicted"/>
<protein>
    <submittedName>
        <fullName evidence="1">Uncharacterized protein</fullName>
    </submittedName>
</protein>
<name>A0ABU7KD36_9ACTN</name>
<gene>
    <name evidence="1" type="ORF">Q8791_23260</name>
</gene>
<sequence>MKGLRKPLILFCTGITVRDAYPYIEDIRQNDLSPEEYRNWALLCQCDPHDLLGMYVGGPDSIVHGHEADPVLLFPTPHLL</sequence>
<keyword evidence="2" id="KW-1185">Reference proteome</keyword>
<accession>A0ABU7KD36</accession>
<reference evidence="1 2" key="1">
    <citation type="submission" date="2023-08" db="EMBL/GenBank/DDBJ databases">
        <authorList>
            <person name="Girao M."/>
            <person name="Carvalho M.F."/>
        </authorList>
    </citation>
    <scope>NUCLEOTIDE SEQUENCE [LARGE SCALE GENOMIC DNA]</scope>
    <source>
        <strain evidence="1 2">CT-R113</strain>
    </source>
</reference>
<evidence type="ECO:0000313" key="2">
    <source>
        <dbReference type="Proteomes" id="UP001356095"/>
    </source>
</evidence>
<organism evidence="1 2">
    <name type="scientific">Nocardiopsis codii</name>
    <dbReference type="NCBI Taxonomy" id="3065942"/>
    <lineage>
        <taxon>Bacteria</taxon>
        <taxon>Bacillati</taxon>
        <taxon>Actinomycetota</taxon>
        <taxon>Actinomycetes</taxon>
        <taxon>Streptosporangiales</taxon>
        <taxon>Nocardiopsidaceae</taxon>
        <taxon>Nocardiopsis</taxon>
    </lineage>
</organism>
<dbReference type="RefSeq" id="WP_330093910.1">
    <property type="nucleotide sequence ID" value="NZ_JAUZMY010000026.1"/>
</dbReference>
<dbReference type="EMBL" id="JAUZMY010000026">
    <property type="protein sequence ID" value="MEE2040141.1"/>
    <property type="molecule type" value="Genomic_DNA"/>
</dbReference>
<comment type="caution">
    <text evidence="1">The sequence shown here is derived from an EMBL/GenBank/DDBJ whole genome shotgun (WGS) entry which is preliminary data.</text>
</comment>
<dbReference type="Proteomes" id="UP001356095">
    <property type="component" value="Unassembled WGS sequence"/>
</dbReference>
<evidence type="ECO:0000313" key="1">
    <source>
        <dbReference type="EMBL" id="MEE2040141.1"/>
    </source>
</evidence>